<sequence>MERMDRLFLYLRIRRSIQRLFILGFSLLYYCSLSTGKEFKIGLIIPYKTVALHVGNNFMKGENFAAAITIAVEDLNSNPDILPGHNITFTWEDSKCEELLTIRQEFKMINSRVSAIIGPGCNCKVAARNAAAFHIPMISYMCSSTELSDKKLYPTFARTFAVDSQVTPSVISLLKKFKWTTVAIIYENLTKWIDLKDSMKRHLKANGIKVSYEGSTIGPFALHSKVMDDRIREMMSEIKNKARIVIFVTSFHMAREGIYIAFQENMISGEYVFIAFELDQVYAAKRKKLPFLWFQTDSHYRNRVNSSDFVSSVQKGSEAVLLLTVKAPLGSTYADFKKRLEDRTKDPPFNSSTYISNQGMTPPVFGAYLYDAVYQFGIALNKTLSRNETPVGEAIIEKMRDINYLSIQGYQVHIDANGDAEFNLTLLSSKYNPKTKEKEMTETGNFHIVTHTVTQRGTPDFRYKENMTIDWPGGRKTPPKDHPPCGFNGELCSVDEKKDNKTTIIAAVSGALAFLVLLFIANFYRHYRAERELQSRFWKIDYDELCFEHRRGSNTSLASTVMHQRDDDEEAGIPLLEDTTAEGKTTSIGKYKGNVVTVAKLPTRSIDLTRKVLLELKQMRDIRHDNLNQFIGACAEPPIVCIVMQYCSRGSLQDILENSDVKLDHMFIASLVSDIVKGMAYLHSSDIRSHGNLKSSNCLVDSRWVLKITDYGLPTFRSKVKKSVDNYAYYRDQLWVAPELLRNPNRDIRGTQKGDVYSFAIILHEFHTREGPYANSNLEPKEIIHRVKEREYPPFRPIVTKLIGGVEELRELMTQCWEEEPETRPDFPDIKKIMHRLLIQNGMKTNIFDNIVYMMEKYADNLEELVMERTGQLIEEKKKTDALLERMLPPSVAEQLKKGKAVEAESFNQVSIYFSDIVGFTSLSAESTPMQVVALLNDLYTLFDDIIREYDVYKVETIGDAYMVVSGLPIRNGSRHAGEIARMSLHLVDAVQTIFTVRHKPGYKLKLRVGIHSGPVVAGVVGNTMPRYCLFGDTVNTASRMESNGEPLRIHISDQTKKILDQLGGFIVEERGEVFLKGKGNCITYWLIDAVKKRQLSVKGKSHHPNGNPLLSYLTAPSQFGSTGSLNVRRTDSFRKNIKSTPSPKPKKKVWHKFDVEDGLLGADHTAV</sequence>
<name>A0A6P8HUJ0_ACTTE</name>
<keyword evidence="7" id="KW-1133">Transmembrane helix</keyword>
<dbReference type="Pfam" id="PF00211">
    <property type="entry name" value="Guanylate_cyc"/>
    <property type="match status" value="1"/>
</dbReference>
<dbReference type="PROSITE" id="PS50011">
    <property type="entry name" value="PROTEIN_KINASE_DOM"/>
    <property type="match status" value="1"/>
</dbReference>
<dbReference type="Pfam" id="PF01094">
    <property type="entry name" value="ANF_receptor"/>
    <property type="match status" value="1"/>
</dbReference>
<dbReference type="AlphaFoldDB" id="A0A6P8HUJ0"/>
<evidence type="ECO:0000256" key="14">
    <source>
        <dbReference type="RuleBase" id="RU000405"/>
    </source>
</evidence>
<comment type="subcellular location">
    <subcellularLocation>
        <location evidence="2">Membrane</location>
        <topology evidence="2">Single-pass type I membrane protein</topology>
    </subcellularLocation>
</comment>
<evidence type="ECO:0000256" key="15">
    <source>
        <dbReference type="RuleBase" id="RU003431"/>
    </source>
</evidence>
<evidence type="ECO:0000313" key="20">
    <source>
        <dbReference type="RefSeq" id="XP_031556267.1"/>
    </source>
</evidence>
<reference evidence="19 20" key="1">
    <citation type="submission" date="2025-04" db="UniProtKB">
        <authorList>
            <consortium name="RefSeq"/>
        </authorList>
    </citation>
    <scope>IDENTIFICATION</scope>
    <source>
        <tissue evidence="19 20">Tentacle</tissue>
    </source>
</reference>
<dbReference type="RefSeq" id="XP_031556267.1">
    <property type="nucleotide sequence ID" value="XM_031700407.1"/>
</dbReference>
<dbReference type="Gene3D" id="6.10.250.780">
    <property type="match status" value="1"/>
</dbReference>
<dbReference type="InterPro" id="IPR011009">
    <property type="entry name" value="Kinase-like_dom_sf"/>
</dbReference>
<dbReference type="CDD" id="cd07302">
    <property type="entry name" value="CHD"/>
    <property type="match status" value="1"/>
</dbReference>
<dbReference type="FunFam" id="3.30.70.1230:FF:000004">
    <property type="entry name" value="Guanylate cyclase"/>
    <property type="match status" value="1"/>
</dbReference>
<keyword evidence="8" id="KW-0342">GTP-binding</keyword>
<keyword evidence="4" id="KW-0812">Transmembrane</keyword>
<dbReference type="InterPro" id="IPR000719">
    <property type="entry name" value="Prot_kinase_dom"/>
</dbReference>
<evidence type="ECO:0000259" key="16">
    <source>
        <dbReference type="PROSITE" id="PS50011"/>
    </source>
</evidence>
<proteinExistence type="inferred from homology"/>
<dbReference type="Gene3D" id="3.30.70.1230">
    <property type="entry name" value="Nucleotide cyclase"/>
    <property type="match status" value="1"/>
</dbReference>
<dbReference type="CDD" id="cd06370">
    <property type="entry name" value="PBP1_SAP_GC-like"/>
    <property type="match status" value="1"/>
</dbReference>
<dbReference type="GeneID" id="116293024"/>
<dbReference type="Pfam" id="PF07714">
    <property type="entry name" value="PK_Tyr_Ser-Thr"/>
    <property type="match status" value="1"/>
</dbReference>
<dbReference type="PROSITE" id="PS00452">
    <property type="entry name" value="GUANYLATE_CYCLASE_1"/>
    <property type="match status" value="1"/>
</dbReference>
<dbReference type="Gene3D" id="3.40.50.2300">
    <property type="match status" value="2"/>
</dbReference>
<keyword evidence="11" id="KW-0325">Glycoprotein</keyword>
<evidence type="ECO:0000256" key="11">
    <source>
        <dbReference type="ARBA" id="ARBA00023180"/>
    </source>
</evidence>
<dbReference type="InterPro" id="IPR001054">
    <property type="entry name" value="A/G_cyclase"/>
</dbReference>
<dbReference type="CDD" id="cd14042">
    <property type="entry name" value="PK_GC-A_B"/>
    <property type="match status" value="1"/>
</dbReference>
<dbReference type="InterPro" id="IPR018297">
    <property type="entry name" value="A/G_cyclase_CS"/>
</dbReference>
<evidence type="ECO:0000256" key="13">
    <source>
        <dbReference type="ARBA" id="ARBA00023293"/>
    </source>
</evidence>
<keyword evidence="13 15" id="KW-0141">cGMP biosynthesis</keyword>
<keyword evidence="10" id="KW-0675">Receptor</keyword>
<dbReference type="InterPro" id="IPR001828">
    <property type="entry name" value="ANF_lig-bd_rcpt"/>
</dbReference>
<dbReference type="GO" id="GO:0005525">
    <property type="term" value="F:GTP binding"/>
    <property type="evidence" value="ECO:0007669"/>
    <property type="project" value="UniProtKB-KW"/>
</dbReference>
<dbReference type="GO" id="GO:0035556">
    <property type="term" value="P:intracellular signal transduction"/>
    <property type="evidence" value="ECO:0007669"/>
    <property type="project" value="InterPro"/>
</dbReference>
<keyword evidence="9" id="KW-0472">Membrane</keyword>
<dbReference type="Gene3D" id="1.10.510.10">
    <property type="entry name" value="Transferase(Phosphotransferase) domain 1"/>
    <property type="match status" value="1"/>
</dbReference>
<organism evidence="18 20">
    <name type="scientific">Actinia tenebrosa</name>
    <name type="common">Australian red waratah sea anemone</name>
    <dbReference type="NCBI Taxonomy" id="6105"/>
    <lineage>
        <taxon>Eukaryota</taxon>
        <taxon>Metazoa</taxon>
        <taxon>Cnidaria</taxon>
        <taxon>Anthozoa</taxon>
        <taxon>Hexacorallia</taxon>
        <taxon>Actiniaria</taxon>
        <taxon>Actiniidae</taxon>
        <taxon>Actinia</taxon>
    </lineage>
</organism>
<evidence type="ECO:0000313" key="18">
    <source>
        <dbReference type="Proteomes" id="UP000515163"/>
    </source>
</evidence>
<keyword evidence="5" id="KW-0732">Signal</keyword>
<dbReference type="PROSITE" id="PS50125">
    <property type="entry name" value="GUANYLATE_CYCLASE_2"/>
    <property type="match status" value="1"/>
</dbReference>
<dbReference type="GO" id="GO:0007168">
    <property type="term" value="P:receptor guanylyl cyclase signaling pathway"/>
    <property type="evidence" value="ECO:0007669"/>
    <property type="project" value="TreeGrafter"/>
</dbReference>
<dbReference type="InterPro" id="IPR050401">
    <property type="entry name" value="Cyclic_nucleotide_synthase"/>
</dbReference>
<dbReference type="GO" id="GO:0001653">
    <property type="term" value="F:peptide receptor activity"/>
    <property type="evidence" value="ECO:0007669"/>
    <property type="project" value="TreeGrafter"/>
</dbReference>
<evidence type="ECO:0000256" key="7">
    <source>
        <dbReference type="ARBA" id="ARBA00022989"/>
    </source>
</evidence>
<protein>
    <recommendedName>
        <fullName evidence="3 15">Guanylate cyclase</fullName>
        <ecNumber evidence="3 15">4.6.1.2</ecNumber>
    </recommendedName>
</protein>
<feature type="domain" description="Protein kinase" evidence="16">
    <location>
        <begin position="574"/>
        <end position="838"/>
    </location>
</feature>
<comment type="catalytic activity">
    <reaction evidence="1 15">
        <text>GTP = 3',5'-cyclic GMP + diphosphate</text>
        <dbReference type="Rhea" id="RHEA:13665"/>
        <dbReference type="ChEBI" id="CHEBI:33019"/>
        <dbReference type="ChEBI" id="CHEBI:37565"/>
        <dbReference type="ChEBI" id="CHEBI:57746"/>
        <dbReference type="EC" id="4.6.1.2"/>
    </reaction>
</comment>
<dbReference type="PANTHER" id="PTHR11920:SF501">
    <property type="entry name" value="GUANYLATE CYCLASE 32E"/>
    <property type="match status" value="1"/>
</dbReference>
<comment type="similarity">
    <text evidence="14">Belongs to the adenylyl cyclase class-4/guanylyl cyclase family.</text>
</comment>
<dbReference type="EC" id="4.6.1.2" evidence="3 15"/>
<keyword evidence="12 14" id="KW-0456">Lyase</keyword>
<dbReference type="InterPro" id="IPR029787">
    <property type="entry name" value="Nucleotide_cyclase"/>
</dbReference>
<dbReference type="SUPFAM" id="SSF53822">
    <property type="entry name" value="Periplasmic binding protein-like I"/>
    <property type="match status" value="1"/>
</dbReference>
<feature type="domain" description="Guanylate cyclase" evidence="17">
    <location>
        <begin position="911"/>
        <end position="1042"/>
    </location>
</feature>
<dbReference type="Proteomes" id="UP000515163">
    <property type="component" value="Unplaced"/>
</dbReference>
<dbReference type="SMART" id="SM00044">
    <property type="entry name" value="CYCc"/>
    <property type="match status" value="1"/>
</dbReference>
<evidence type="ECO:0000256" key="2">
    <source>
        <dbReference type="ARBA" id="ARBA00004479"/>
    </source>
</evidence>
<keyword evidence="6" id="KW-0547">Nucleotide-binding</keyword>
<dbReference type="InterPro" id="IPR028082">
    <property type="entry name" value="Peripla_BP_I"/>
</dbReference>
<keyword evidence="18" id="KW-1185">Reference proteome</keyword>
<dbReference type="RefSeq" id="XP_031556266.1">
    <property type="nucleotide sequence ID" value="XM_031700406.1"/>
</dbReference>
<dbReference type="InterPro" id="IPR001245">
    <property type="entry name" value="Ser-Thr/Tyr_kinase_cat_dom"/>
</dbReference>
<evidence type="ECO:0000256" key="1">
    <source>
        <dbReference type="ARBA" id="ARBA00001436"/>
    </source>
</evidence>
<dbReference type="SUPFAM" id="SSF56112">
    <property type="entry name" value="Protein kinase-like (PK-like)"/>
    <property type="match status" value="1"/>
</dbReference>
<gene>
    <name evidence="19 20 21" type="primary">LOC116293024</name>
</gene>
<evidence type="ECO:0000259" key="17">
    <source>
        <dbReference type="PROSITE" id="PS50125"/>
    </source>
</evidence>
<dbReference type="KEGG" id="aten:116293024"/>
<evidence type="ECO:0000256" key="8">
    <source>
        <dbReference type="ARBA" id="ARBA00023134"/>
    </source>
</evidence>
<dbReference type="PANTHER" id="PTHR11920">
    <property type="entry name" value="GUANYLYL CYCLASE"/>
    <property type="match status" value="1"/>
</dbReference>
<dbReference type="RefSeq" id="XP_031556268.1">
    <property type="nucleotide sequence ID" value="XM_031700408.1"/>
</dbReference>
<dbReference type="GO" id="GO:0005524">
    <property type="term" value="F:ATP binding"/>
    <property type="evidence" value="ECO:0007669"/>
    <property type="project" value="InterPro"/>
</dbReference>
<evidence type="ECO:0000256" key="4">
    <source>
        <dbReference type="ARBA" id="ARBA00022692"/>
    </source>
</evidence>
<dbReference type="GO" id="GO:0004016">
    <property type="term" value="F:adenylate cyclase activity"/>
    <property type="evidence" value="ECO:0007669"/>
    <property type="project" value="TreeGrafter"/>
</dbReference>
<dbReference type="GO" id="GO:0004383">
    <property type="term" value="F:guanylate cyclase activity"/>
    <property type="evidence" value="ECO:0007669"/>
    <property type="project" value="UniProtKB-EC"/>
</dbReference>
<dbReference type="GO" id="GO:0005886">
    <property type="term" value="C:plasma membrane"/>
    <property type="evidence" value="ECO:0007669"/>
    <property type="project" value="TreeGrafter"/>
</dbReference>
<evidence type="ECO:0000256" key="10">
    <source>
        <dbReference type="ARBA" id="ARBA00023170"/>
    </source>
</evidence>
<dbReference type="OrthoDB" id="1890790at2759"/>
<evidence type="ECO:0000313" key="19">
    <source>
        <dbReference type="RefSeq" id="XP_031556266.1"/>
    </source>
</evidence>
<dbReference type="SUPFAM" id="SSF55073">
    <property type="entry name" value="Nucleotide cyclase"/>
    <property type="match status" value="1"/>
</dbReference>
<evidence type="ECO:0000256" key="6">
    <source>
        <dbReference type="ARBA" id="ARBA00022741"/>
    </source>
</evidence>
<accession>A0A6P8HUJ0</accession>
<evidence type="ECO:0000256" key="12">
    <source>
        <dbReference type="ARBA" id="ARBA00023239"/>
    </source>
</evidence>
<evidence type="ECO:0000256" key="3">
    <source>
        <dbReference type="ARBA" id="ARBA00012202"/>
    </source>
</evidence>
<dbReference type="FunFam" id="1.10.510.10:FF:000420">
    <property type="entry name" value="Guanylate cyclase"/>
    <property type="match status" value="1"/>
</dbReference>
<dbReference type="GO" id="GO:0004672">
    <property type="term" value="F:protein kinase activity"/>
    <property type="evidence" value="ECO:0007669"/>
    <property type="project" value="InterPro"/>
</dbReference>
<evidence type="ECO:0000256" key="9">
    <source>
        <dbReference type="ARBA" id="ARBA00023136"/>
    </source>
</evidence>
<evidence type="ECO:0000256" key="5">
    <source>
        <dbReference type="ARBA" id="ARBA00022729"/>
    </source>
</evidence>
<evidence type="ECO:0000313" key="21">
    <source>
        <dbReference type="RefSeq" id="XP_031556268.1"/>
    </source>
</evidence>